<evidence type="ECO:0000313" key="2">
    <source>
        <dbReference type="EMBL" id="MBT2987452.1"/>
    </source>
</evidence>
<dbReference type="AlphaFoldDB" id="A0A944QRY3"/>
<dbReference type="PANTHER" id="PTHR35399">
    <property type="entry name" value="SLR8030 PROTEIN"/>
    <property type="match status" value="1"/>
</dbReference>
<dbReference type="Pfam" id="PF05787">
    <property type="entry name" value="PhoX"/>
    <property type="match status" value="1"/>
</dbReference>
<gene>
    <name evidence="2" type="ORF">KME65_00665</name>
</gene>
<keyword evidence="1" id="KW-0732">Signal</keyword>
<evidence type="ECO:0000313" key="3">
    <source>
        <dbReference type="Proteomes" id="UP000770889"/>
    </source>
</evidence>
<sequence length="609" mass="64948">MLKKKSFRLQTLPASIAAAIFCSSLLLAGCSGDDGDDGVDGVDGQDGVDGVDGITNFIPLGLKRLATAPLGAEFTGMYLNSDNTLFLNVQHPSSSNTTADAAGKVFDKGTVGVIVGQDFSALPENFGALDLPVTTADKEVVMTAVGSYQVLTQQGDALDDGNAMGDIIALDGTTLIKSSNDPDFNGVISDGDTGFYVYSNWEDRPGSMSRIHVSGLTDAGYGTIVQEGMIDFSSVGGTWVNCFGTVSPWNTPHSAEELYFDDTSDWFNPDYEYFSNPQSLATYLGYPTDGSGDWPNPYRYGYIVEIGNAADAAVANVTVNKLETMGRFSHENSVVMPDQRTVFLSDDGTDVVFFKFVADAAADMTAGTLYAAQITQASGVNDPAEAALGIEWIELGSMGEADIEAAIASFDGSFADGNYITDEQVCDWAESKTGTDLSCDEDATVDANPFSDDRVAYLESRKAAVALGATGEFRKMEGVNINYNLASTWWNGGAADGEQAYMYMAMSSFDRGMSDEEGAIQLKGDNGKCGVVYRMKLMRNAQGEVDVATMVPAIVGGPYYADRSVNECNINNISNPDNLLILDDGRVLIGEDTGNHENNVVWVFDDPAI</sequence>
<dbReference type="EMBL" id="JAHHGM010000001">
    <property type="protein sequence ID" value="MBT2987452.1"/>
    <property type="molecule type" value="Genomic_DNA"/>
</dbReference>
<protein>
    <submittedName>
        <fullName evidence="2">DUF839 domain-containing protein</fullName>
    </submittedName>
</protein>
<dbReference type="InterPro" id="IPR008557">
    <property type="entry name" value="PhoX"/>
</dbReference>
<accession>A0A944QRY3</accession>
<organism evidence="2 3">
    <name type="scientific">Candidatus Thiodiazotropha taylori</name>
    <dbReference type="NCBI Taxonomy" id="2792791"/>
    <lineage>
        <taxon>Bacteria</taxon>
        <taxon>Pseudomonadati</taxon>
        <taxon>Pseudomonadota</taxon>
        <taxon>Gammaproteobacteria</taxon>
        <taxon>Chromatiales</taxon>
        <taxon>Sedimenticolaceae</taxon>
        <taxon>Candidatus Thiodiazotropha</taxon>
    </lineage>
</organism>
<reference evidence="2 3" key="1">
    <citation type="submission" date="2021-05" db="EMBL/GenBank/DDBJ databases">
        <title>Genetic and Functional Diversity in Clade A Lucinid endosymbionts from the Bahamas.</title>
        <authorList>
            <person name="Giani N.M."/>
            <person name="Engel A.S."/>
            <person name="Campbell B.J."/>
        </authorList>
    </citation>
    <scope>NUCLEOTIDE SEQUENCE [LARGE SCALE GENOMIC DNA]</scope>
    <source>
        <strain evidence="2">LUC16012Gg_MoonRockCtena</strain>
    </source>
</reference>
<comment type="caution">
    <text evidence="2">The sequence shown here is derived from an EMBL/GenBank/DDBJ whole genome shotgun (WGS) entry which is preliminary data.</text>
</comment>
<dbReference type="Proteomes" id="UP000770889">
    <property type="component" value="Unassembled WGS sequence"/>
</dbReference>
<dbReference type="PROSITE" id="PS51257">
    <property type="entry name" value="PROKAR_LIPOPROTEIN"/>
    <property type="match status" value="1"/>
</dbReference>
<feature type="signal peptide" evidence="1">
    <location>
        <begin position="1"/>
        <end position="28"/>
    </location>
</feature>
<dbReference type="PANTHER" id="PTHR35399:SF2">
    <property type="entry name" value="DUF839 DOMAIN-CONTAINING PROTEIN"/>
    <property type="match status" value="1"/>
</dbReference>
<name>A0A944QRY3_9GAMM</name>
<feature type="chain" id="PRO_5037441491" evidence="1">
    <location>
        <begin position="29"/>
        <end position="609"/>
    </location>
</feature>
<proteinExistence type="predicted"/>
<evidence type="ECO:0000256" key="1">
    <source>
        <dbReference type="SAM" id="SignalP"/>
    </source>
</evidence>